<evidence type="ECO:0000313" key="1">
    <source>
        <dbReference type="EMBL" id="GFT05846.1"/>
    </source>
</evidence>
<feature type="non-terminal residue" evidence="1">
    <location>
        <position position="64"/>
    </location>
</feature>
<evidence type="ECO:0000313" key="2">
    <source>
        <dbReference type="Proteomes" id="UP000887013"/>
    </source>
</evidence>
<organism evidence="1 2">
    <name type="scientific">Nephila pilipes</name>
    <name type="common">Giant wood spider</name>
    <name type="synonym">Nephila maculata</name>
    <dbReference type="NCBI Taxonomy" id="299642"/>
    <lineage>
        <taxon>Eukaryota</taxon>
        <taxon>Metazoa</taxon>
        <taxon>Ecdysozoa</taxon>
        <taxon>Arthropoda</taxon>
        <taxon>Chelicerata</taxon>
        <taxon>Arachnida</taxon>
        <taxon>Araneae</taxon>
        <taxon>Araneomorphae</taxon>
        <taxon>Entelegynae</taxon>
        <taxon>Araneoidea</taxon>
        <taxon>Nephilidae</taxon>
        <taxon>Nephila</taxon>
    </lineage>
</organism>
<keyword evidence="2" id="KW-1185">Reference proteome</keyword>
<dbReference type="AlphaFoldDB" id="A0A8X6NCE2"/>
<proteinExistence type="predicted"/>
<sequence length="64" mass="7432">MNFTEEDLTFVLVSFEDSVNVGLWADYKYVGVDRNDLELGFVVCYMLIIDALRSSISYTELQQR</sequence>
<dbReference type="Proteomes" id="UP000887013">
    <property type="component" value="Unassembled WGS sequence"/>
</dbReference>
<protein>
    <submittedName>
        <fullName evidence="1">Uncharacterized protein</fullName>
    </submittedName>
</protein>
<accession>A0A8X6NCE2</accession>
<dbReference type="EMBL" id="BMAW01102767">
    <property type="protein sequence ID" value="GFT05846.1"/>
    <property type="molecule type" value="Genomic_DNA"/>
</dbReference>
<name>A0A8X6NCE2_NEPPI</name>
<comment type="caution">
    <text evidence="1">The sequence shown here is derived from an EMBL/GenBank/DDBJ whole genome shotgun (WGS) entry which is preliminary data.</text>
</comment>
<gene>
    <name evidence="1" type="ORF">NPIL_177011</name>
</gene>
<reference evidence="1" key="1">
    <citation type="submission" date="2020-08" db="EMBL/GenBank/DDBJ databases">
        <title>Multicomponent nature underlies the extraordinary mechanical properties of spider dragline silk.</title>
        <authorList>
            <person name="Kono N."/>
            <person name="Nakamura H."/>
            <person name="Mori M."/>
            <person name="Yoshida Y."/>
            <person name="Ohtoshi R."/>
            <person name="Malay A.D."/>
            <person name="Moran D.A.P."/>
            <person name="Tomita M."/>
            <person name="Numata K."/>
            <person name="Arakawa K."/>
        </authorList>
    </citation>
    <scope>NUCLEOTIDE SEQUENCE</scope>
</reference>